<evidence type="ECO:0000313" key="1">
    <source>
        <dbReference type="EMBL" id="KAF0540176.1"/>
    </source>
</evidence>
<protein>
    <submittedName>
        <fullName evidence="1">Uncharacterized protein</fullName>
    </submittedName>
</protein>
<accession>A0A8H4AWN7</accession>
<sequence length="209" mass="23745">MAQSFLSMPTFSKTYLYTNPTILYHEFCNAFAFFTMVKSCNPSMNRQDLMNTANKEWRKYQKESETTIKNQIKQYLIASPSIVRTTTFFLPPNSPNIPNIPNIPSSESSTSDSASSNLLVSNSSSLLSVEIPIIAPNAPAQHKSSTLIREAEAKITEYEHLMANTSDKDLQYQIYEKLKEAHAVVEKERNHLSLLKCHAAAQEKYREKK</sequence>
<dbReference type="OrthoDB" id="2444583at2759"/>
<dbReference type="EMBL" id="WTPW01000167">
    <property type="protein sequence ID" value="KAF0540176.1"/>
    <property type="molecule type" value="Genomic_DNA"/>
</dbReference>
<keyword evidence="2" id="KW-1185">Reference proteome</keyword>
<proteinExistence type="predicted"/>
<reference evidence="1 2" key="1">
    <citation type="journal article" date="2019" name="Environ. Microbiol.">
        <title>At the nexus of three kingdoms: the genome of the mycorrhizal fungus Gigaspora margarita provides insights into plant, endobacterial and fungal interactions.</title>
        <authorList>
            <person name="Venice F."/>
            <person name="Ghignone S."/>
            <person name="Salvioli di Fossalunga A."/>
            <person name="Amselem J."/>
            <person name="Novero M."/>
            <person name="Xianan X."/>
            <person name="Sedzielewska Toro K."/>
            <person name="Morin E."/>
            <person name="Lipzen A."/>
            <person name="Grigoriev I.V."/>
            <person name="Henrissat B."/>
            <person name="Martin F.M."/>
            <person name="Bonfante P."/>
        </authorList>
    </citation>
    <scope>NUCLEOTIDE SEQUENCE [LARGE SCALE GENOMIC DNA]</scope>
    <source>
        <strain evidence="1 2">BEG34</strain>
    </source>
</reference>
<dbReference type="AlphaFoldDB" id="A0A8H4AWN7"/>
<organism evidence="1 2">
    <name type="scientific">Gigaspora margarita</name>
    <dbReference type="NCBI Taxonomy" id="4874"/>
    <lineage>
        <taxon>Eukaryota</taxon>
        <taxon>Fungi</taxon>
        <taxon>Fungi incertae sedis</taxon>
        <taxon>Mucoromycota</taxon>
        <taxon>Glomeromycotina</taxon>
        <taxon>Glomeromycetes</taxon>
        <taxon>Diversisporales</taxon>
        <taxon>Gigasporaceae</taxon>
        <taxon>Gigaspora</taxon>
    </lineage>
</organism>
<dbReference type="Proteomes" id="UP000439903">
    <property type="component" value="Unassembled WGS sequence"/>
</dbReference>
<evidence type="ECO:0000313" key="2">
    <source>
        <dbReference type="Proteomes" id="UP000439903"/>
    </source>
</evidence>
<name>A0A8H4AWN7_GIGMA</name>
<gene>
    <name evidence="1" type="ORF">F8M41_006691</name>
</gene>
<comment type="caution">
    <text evidence="1">The sequence shown here is derived from an EMBL/GenBank/DDBJ whole genome shotgun (WGS) entry which is preliminary data.</text>
</comment>